<dbReference type="Proteomes" id="UP001500618">
    <property type="component" value="Unassembled WGS sequence"/>
</dbReference>
<evidence type="ECO:0000313" key="3">
    <source>
        <dbReference type="EMBL" id="GAA1656643.1"/>
    </source>
</evidence>
<sequence length="706" mass="76202">MSGDQLVALDLRSIGRRTTGPAGSAEITIPLPDPVVTAIGKLATETKTKSFAVILTALAATFSRYTGQARVPILVAPGGRWQLFDLEIDGDPVFRELLRRTAAGDLVPDPTDPAMCQVAAHHRGTVPPDHSPRVRFCVESAQIRITYDSATIDDGAIARFASHLLTLLTGAATEPDTPLSKLPLLSPAEFTMMLDRWNDTAQDLPQDRCLHEHFTARTELTPDAVAIIHSDGILTYADLDAASNRLASHLQTLGVGPDTIVAICLRKTPDLVISMLAILKAGGAFLSLDLEYPTARLEFILADSACRVVITTSDLTGKLPPGTGETVELDQLLAGPTNPGPPRSAVTVDNLCYLIYTSGSTGTPKAIAVTHRGVANNLLDLNTRFSIGHGDAVISLSSPNFDMAVPELLGILIAGGTVVLPTLTRARNPRHWSQLITEHQVTIWNSTPALLEILLGSIEFRGGPALPTVRLAMLGGDWIDLTHPERLRAISPSVRFIALGGISEASIHSTIYEVTDRDPEWRSIPYGRPMANQTTYILDTAGQLVPVGVPGELHIGGIGLARDYLNRPDLTQTKFIHWHAPDGRTRRLLRTGDIARYGPDGIIELLGRIDFQTKINGLRVELGEIEAHLLGYPAIARAVVTARRTKGNHQLVAHVVLRSNYPVLDTDDLIQHLLAHLPKAIIPGEIVTLTDLPLTPNGKIDRMALP</sequence>
<dbReference type="NCBIfam" id="TIGR01733">
    <property type="entry name" value="AA-adenyl-dom"/>
    <property type="match status" value="1"/>
</dbReference>
<dbReference type="SUPFAM" id="SSF52777">
    <property type="entry name" value="CoA-dependent acyltransferases"/>
    <property type="match status" value="1"/>
</dbReference>
<name>A0ABN2FQJ3_9ACTN</name>
<dbReference type="InterPro" id="IPR045851">
    <property type="entry name" value="AMP-bd_C_sf"/>
</dbReference>
<dbReference type="PROSITE" id="PS00455">
    <property type="entry name" value="AMP_BINDING"/>
    <property type="match status" value="1"/>
</dbReference>
<accession>A0ABN2FQJ3</accession>
<reference evidence="3 4" key="1">
    <citation type="journal article" date="2019" name="Int. J. Syst. Evol. Microbiol.">
        <title>The Global Catalogue of Microorganisms (GCM) 10K type strain sequencing project: providing services to taxonomists for standard genome sequencing and annotation.</title>
        <authorList>
            <consortium name="The Broad Institute Genomics Platform"/>
            <consortium name="The Broad Institute Genome Sequencing Center for Infectious Disease"/>
            <person name="Wu L."/>
            <person name="Ma J."/>
        </authorList>
    </citation>
    <scope>NUCLEOTIDE SEQUENCE [LARGE SCALE GENOMIC DNA]</scope>
    <source>
        <strain evidence="3 4">JCM 14718</strain>
    </source>
</reference>
<dbReference type="InterPro" id="IPR000873">
    <property type="entry name" value="AMP-dep_synth/lig_dom"/>
</dbReference>
<dbReference type="PANTHER" id="PTHR45527">
    <property type="entry name" value="NONRIBOSOMAL PEPTIDE SYNTHETASE"/>
    <property type="match status" value="1"/>
</dbReference>
<dbReference type="Gene3D" id="2.30.38.10">
    <property type="entry name" value="Luciferase, Domain 3"/>
    <property type="match status" value="1"/>
</dbReference>
<feature type="domain" description="AMP-binding enzyme C-terminal" evidence="2">
    <location>
        <begin position="624"/>
        <end position="699"/>
    </location>
</feature>
<comment type="caution">
    <text evidence="3">The sequence shown here is derived from an EMBL/GenBank/DDBJ whole genome shotgun (WGS) entry which is preliminary data.</text>
</comment>
<dbReference type="Pfam" id="PF00501">
    <property type="entry name" value="AMP-binding"/>
    <property type="match status" value="1"/>
</dbReference>
<protein>
    <recommendedName>
        <fullName evidence="5">Amino acid adenylation domain-containing protein</fullName>
    </recommendedName>
</protein>
<evidence type="ECO:0000313" key="4">
    <source>
        <dbReference type="Proteomes" id="UP001500618"/>
    </source>
</evidence>
<dbReference type="InterPro" id="IPR010071">
    <property type="entry name" value="AA_adenyl_dom"/>
</dbReference>
<evidence type="ECO:0008006" key="5">
    <source>
        <dbReference type="Google" id="ProtNLM"/>
    </source>
</evidence>
<dbReference type="InterPro" id="IPR020845">
    <property type="entry name" value="AMP-binding_CS"/>
</dbReference>
<evidence type="ECO:0000259" key="2">
    <source>
        <dbReference type="Pfam" id="PF13193"/>
    </source>
</evidence>
<organism evidence="3 4">
    <name type="scientific">Fodinicola feengrottensis</name>
    <dbReference type="NCBI Taxonomy" id="435914"/>
    <lineage>
        <taxon>Bacteria</taxon>
        <taxon>Bacillati</taxon>
        <taxon>Actinomycetota</taxon>
        <taxon>Actinomycetes</taxon>
        <taxon>Mycobacteriales</taxon>
        <taxon>Fodinicola</taxon>
    </lineage>
</organism>
<evidence type="ECO:0000259" key="1">
    <source>
        <dbReference type="Pfam" id="PF00501"/>
    </source>
</evidence>
<dbReference type="EMBL" id="BAAANY010000001">
    <property type="protein sequence ID" value="GAA1656643.1"/>
    <property type="molecule type" value="Genomic_DNA"/>
</dbReference>
<feature type="domain" description="AMP-dependent synthetase/ligase" evidence="1">
    <location>
        <begin position="216"/>
        <end position="565"/>
    </location>
</feature>
<dbReference type="PANTHER" id="PTHR45527:SF1">
    <property type="entry name" value="FATTY ACID SYNTHASE"/>
    <property type="match status" value="1"/>
</dbReference>
<gene>
    <name evidence="3" type="ORF">GCM10009765_02640</name>
</gene>
<dbReference type="Gene3D" id="3.30.300.30">
    <property type="match status" value="1"/>
</dbReference>
<dbReference type="SUPFAM" id="SSF56801">
    <property type="entry name" value="Acetyl-CoA synthetase-like"/>
    <property type="match status" value="1"/>
</dbReference>
<keyword evidence="4" id="KW-1185">Reference proteome</keyword>
<proteinExistence type="predicted"/>
<dbReference type="Gene3D" id="3.40.50.980">
    <property type="match status" value="2"/>
</dbReference>
<dbReference type="RefSeq" id="WP_344306339.1">
    <property type="nucleotide sequence ID" value="NZ_BAAANY010000001.1"/>
</dbReference>
<dbReference type="InterPro" id="IPR025110">
    <property type="entry name" value="AMP-bd_C"/>
</dbReference>
<dbReference type="Pfam" id="PF13193">
    <property type="entry name" value="AMP-binding_C"/>
    <property type="match status" value="1"/>
</dbReference>
<dbReference type="Gene3D" id="3.30.559.30">
    <property type="entry name" value="Nonribosomal peptide synthetase, condensation domain"/>
    <property type="match status" value="1"/>
</dbReference>